<sequence length="429" mass="45781">MPLTAPQQRRMQDSNKKNPSAEEETETAGQESEETPDKSAVMKRLLAQGAVSVFPFSRPSASDSPAAAPTPEVAPPTEQSVVRERSDAPLTVPSTPTASMESAESESAESESSGSESQEAFHRRVEQQTEKANNPSWYNLPQHIENARHGKWDLSQSRSRRSALTPEEASKHREDILTSQNEKRLAPSTFDVGQKAKNAINDVVSNPGQTAAGMIPLVGTAIKAKMKEKYDVKERDVLKGISATTTDDSVKQSSSAQAAAVSTQINNNRFKAAVGTVTGAASNFVPGGGAVSTAATTVAGAIGDQVNKKELASVTSSRAREQARKKMGRSEFAEYENVDQFMNMEDQRHALVAAGKAGPGAGGAGPAAPSLNSQDEVRRMVAHTRGDTPFHAEYKKRAKEVQQERAAAAAPPGQSAGFMSKVKNFFSRS</sequence>
<accession>A0ABV1KPE8</accession>
<feature type="compositionally biased region" description="Basic and acidic residues" evidence="1">
    <location>
        <begin position="168"/>
        <end position="184"/>
    </location>
</feature>
<proteinExistence type="predicted"/>
<feature type="compositionally biased region" description="Low complexity" evidence="1">
    <location>
        <begin position="55"/>
        <end position="78"/>
    </location>
</feature>
<protein>
    <submittedName>
        <fullName evidence="2">Uncharacterized protein</fullName>
    </submittedName>
</protein>
<comment type="caution">
    <text evidence="2">The sequence shown here is derived from an EMBL/GenBank/DDBJ whole genome shotgun (WGS) entry which is preliminary data.</text>
</comment>
<gene>
    <name evidence="2" type="ORF">QJS35_06040</name>
</gene>
<feature type="compositionally biased region" description="Basic and acidic residues" evidence="1">
    <location>
        <begin position="119"/>
        <end position="129"/>
    </location>
</feature>
<name>A0ABV1KPE8_9BACL</name>
<feature type="compositionally biased region" description="Polar residues" evidence="1">
    <location>
        <begin position="130"/>
        <end position="139"/>
    </location>
</feature>
<evidence type="ECO:0000256" key="1">
    <source>
        <dbReference type="SAM" id="MobiDB-lite"/>
    </source>
</evidence>
<evidence type="ECO:0000313" key="2">
    <source>
        <dbReference type="EMBL" id="MEQ4481949.1"/>
    </source>
</evidence>
<feature type="region of interest" description="Disordered" evidence="1">
    <location>
        <begin position="400"/>
        <end position="429"/>
    </location>
</feature>
<feature type="compositionally biased region" description="Acidic residues" evidence="1">
    <location>
        <begin position="21"/>
        <end position="34"/>
    </location>
</feature>
<organism evidence="2 3">
    <name type="scientific">Cohnella silvisoli</name>
    <dbReference type="NCBI Taxonomy" id="2873699"/>
    <lineage>
        <taxon>Bacteria</taxon>
        <taxon>Bacillati</taxon>
        <taxon>Bacillota</taxon>
        <taxon>Bacilli</taxon>
        <taxon>Bacillales</taxon>
        <taxon>Paenibacillaceae</taxon>
        <taxon>Cohnella</taxon>
    </lineage>
</organism>
<dbReference type="Proteomes" id="UP001493487">
    <property type="component" value="Unassembled WGS sequence"/>
</dbReference>
<feature type="region of interest" description="Disordered" evidence="1">
    <location>
        <begin position="1"/>
        <end position="43"/>
    </location>
</feature>
<feature type="region of interest" description="Disordered" evidence="1">
    <location>
        <begin position="55"/>
        <end position="184"/>
    </location>
</feature>
<dbReference type="RefSeq" id="WP_232185370.1">
    <property type="nucleotide sequence ID" value="NZ_JAIOAP010000004.1"/>
</dbReference>
<feature type="compositionally biased region" description="Basic and acidic residues" evidence="1">
    <location>
        <begin position="10"/>
        <end position="20"/>
    </location>
</feature>
<keyword evidence="3" id="KW-1185">Reference proteome</keyword>
<dbReference type="EMBL" id="JASKHM010000003">
    <property type="protein sequence ID" value="MEQ4481949.1"/>
    <property type="molecule type" value="Genomic_DNA"/>
</dbReference>
<evidence type="ECO:0000313" key="3">
    <source>
        <dbReference type="Proteomes" id="UP001493487"/>
    </source>
</evidence>
<reference evidence="2 3" key="1">
    <citation type="journal article" date="2023" name="Genome Announc.">
        <title>Pan-Genome Analyses of the Genus Cohnella and Proposal of the Novel Species Cohnella silvisoli sp. nov., Isolated from Forest Soil.</title>
        <authorList>
            <person name="Wang C."/>
            <person name="Mao L."/>
            <person name="Bao G."/>
            <person name="Zhu H."/>
        </authorList>
    </citation>
    <scope>NUCLEOTIDE SEQUENCE [LARGE SCALE GENOMIC DNA]</scope>
    <source>
        <strain evidence="2 3">NL03-T5-1</strain>
    </source>
</reference>